<keyword evidence="2" id="KW-0809">Transit peptide</keyword>
<dbReference type="FunFam" id="4.10.640.10:FF:000011">
    <property type="entry name" value="28S ribosomal protein S18a, mitochondrial"/>
    <property type="match status" value="1"/>
</dbReference>
<dbReference type="GO" id="GO:0003735">
    <property type="term" value="F:structural constituent of ribosome"/>
    <property type="evidence" value="ECO:0007669"/>
    <property type="project" value="InterPro"/>
</dbReference>
<evidence type="ECO:0000256" key="6">
    <source>
        <dbReference type="ARBA" id="ARBA00061060"/>
    </source>
</evidence>
<dbReference type="InterPro" id="IPR001648">
    <property type="entry name" value="Ribosomal_bS18"/>
</dbReference>
<keyword evidence="4" id="KW-0496">Mitochondrion</keyword>
<comment type="similarity">
    <text evidence="6">Belongs to the bacterial ribosomal protein bS18 family. Mitochondrion-specific ribosomal protein mL66 subfamily.</text>
</comment>
<accession>A0A803J358</accession>
<dbReference type="FunCoup" id="A0A803J358">
    <property type="interactions" value="906"/>
</dbReference>
<evidence type="ECO:0000256" key="5">
    <source>
        <dbReference type="ARBA" id="ARBA00023274"/>
    </source>
</evidence>
<dbReference type="Pfam" id="PF01084">
    <property type="entry name" value="Ribosomal_S18"/>
    <property type="match status" value="1"/>
</dbReference>
<dbReference type="InParanoid" id="A0A803J358"/>
<evidence type="ECO:0000256" key="7">
    <source>
        <dbReference type="ARBA" id="ARBA00071652"/>
    </source>
</evidence>
<dbReference type="AlphaFoldDB" id="A0A803J358"/>
<dbReference type="GO" id="GO:0005840">
    <property type="term" value="C:ribosome"/>
    <property type="evidence" value="ECO:0007669"/>
    <property type="project" value="UniProtKB-KW"/>
</dbReference>
<comment type="subcellular location">
    <subcellularLocation>
        <location evidence="1">Mitochondrion</location>
    </subcellularLocation>
</comment>
<name>A0A803J358_XENTR</name>
<dbReference type="GO" id="GO:0005743">
    <property type="term" value="C:mitochondrial inner membrane"/>
    <property type="evidence" value="ECO:0007669"/>
    <property type="project" value="UniProtKB-ARBA"/>
</dbReference>
<keyword evidence="3" id="KW-0689">Ribosomal protein</keyword>
<dbReference type="Gene3D" id="4.10.640.10">
    <property type="entry name" value="Ribosomal protein S18"/>
    <property type="match status" value="1"/>
</dbReference>
<evidence type="ECO:0000256" key="1">
    <source>
        <dbReference type="ARBA" id="ARBA00004173"/>
    </source>
</evidence>
<dbReference type="SUPFAM" id="SSF46911">
    <property type="entry name" value="Ribosomal protein S18"/>
    <property type="match status" value="1"/>
</dbReference>
<dbReference type="GO" id="GO:1990904">
    <property type="term" value="C:ribonucleoprotein complex"/>
    <property type="evidence" value="ECO:0007669"/>
    <property type="project" value="UniProtKB-KW"/>
</dbReference>
<evidence type="ECO:0000256" key="3">
    <source>
        <dbReference type="ARBA" id="ARBA00022980"/>
    </source>
</evidence>
<protein>
    <recommendedName>
        <fullName evidence="7">Large ribosomal subunit protein mL66</fullName>
    </recommendedName>
</protein>
<dbReference type="PANTHER" id="PTHR13479">
    <property type="entry name" value="30S RIBOSOMAL PROTEIN S18"/>
    <property type="match status" value="1"/>
</dbReference>
<dbReference type="GO" id="GO:0006412">
    <property type="term" value="P:translation"/>
    <property type="evidence" value="ECO:0007669"/>
    <property type="project" value="InterPro"/>
</dbReference>
<reference evidence="8" key="1">
    <citation type="journal article" date="2010" name="Science">
        <title>The genome of the Western clawed frog Xenopus tropicalis.</title>
        <authorList>
            <person name="Hellsten U."/>
            <person name="Harland R.M."/>
            <person name="Gilchrist M.J."/>
            <person name="Hendrix D."/>
            <person name="Jurka J."/>
            <person name="Kapitonov V."/>
            <person name="Ovcharenko I."/>
            <person name="Putnam N.H."/>
            <person name="Shu S."/>
            <person name="Taher L."/>
            <person name="Blitz I.L."/>
            <person name="Blumberg B."/>
            <person name="Dichmann D.S."/>
            <person name="Dubchak I."/>
            <person name="Amaya E."/>
            <person name="Detter J.C."/>
            <person name="Fletcher R."/>
            <person name="Gerhard D.S."/>
            <person name="Goodstein D."/>
            <person name="Graves T."/>
            <person name="Grigoriev I.V."/>
            <person name="Grimwood J."/>
            <person name="Kawashima T."/>
            <person name="Lindquist E."/>
            <person name="Lucas S.M."/>
            <person name="Mead P.E."/>
            <person name="Mitros T."/>
            <person name="Ogino H."/>
            <person name="Ohta Y."/>
            <person name="Poliakov A.V."/>
            <person name="Pollet N."/>
            <person name="Robert J."/>
            <person name="Salamov A."/>
            <person name="Sater A.K."/>
            <person name="Schmutz J."/>
            <person name="Terry A."/>
            <person name="Vize P.D."/>
            <person name="Warren W.C."/>
            <person name="Wells D."/>
            <person name="Wills A."/>
            <person name="Wilson R.K."/>
            <person name="Zimmerman L.B."/>
            <person name="Zorn A.M."/>
            <person name="Grainger R."/>
            <person name="Grammer T."/>
            <person name="Khokha M.K."/>
            <person name="Richardson P.M."/>
            <person name="Rokhsar D.S."/>
        </authorList>
    </citation>
    <scope>NUCLEOTIDE SEQUENCE [LARGE SCALE GENOMIC DNA]</scope>
    <source>
        <strain evidence="8">Nigerian</strain>
    </source>
</reference>
<dbReference type="InterPro" id="IPR036870">
    <property type="entry name" value="Ribosomal_bS18_sf"/>
</dbReference>
<dbReference type="PANTHER" id="PTHR13479:SF66">
    <property type="entry name" value="LARGE RIBOSOMAL SUBUNIT PROTEIN ML66"/>
    <property type="match status" value="1"/>
</dbReference>
<reference evidence="8" key="2">
    <citation type="submission" date="2021-03" db="UniProtKB">
        <authorList>
            <consortium name="Ensembl"/>
        </authorList>
    </citation>
    <scope>IDENTIFICATION</scope>
</reference>
<organism evidence="8">
    <name type="scientific">Xenopus tropicalis</name>
    <name type="common">Western clawed frog</name>
    <name type="synonym">Silurana tropicalis</name>
    <dbReference type="NCBI Taxonomy" id="8364"/>
    <lineage>
        <taxon>Eukaryota</taxon>
        <taxon>Metazoa</taxon>
        <taxon>Chordata</taxon>
        <taxon>Craniata</taxon>
        <taxon>Vertebrata</taxon>
        <taxon>Euteleostomi</taxon>
        <taxon>Amphibia</taxon>
        <taxon>Batrachia</taxon>
        <taxon>Anura</taxon>
        <taxon>Pipoidea</taxon>
        <taxon>Pipidae</taxon>
        <taxon>Xenopodinae</taxon>
        <taxon>Xenopus</taxon>
        <taxon>Silurana</taxon>
    </lineage>
</organism>
<keyword evidence="5" id="KW-0687">Ribonucleoprotein</keyword>
<evidence type="ECO:0000256" key="2">
    <source>
        <dbReference type="ARBA" id="ARBA00022946"/>
    </source>
</evidence>
<gene>
    <name evidence="8" type="primary">mrps18a</name>
</gene>
<dbReference type="GeneTree" id="ENSGT00390000006493"/>
<evidence type="ECO:0000256" key="4">
    <source>
        <dbReference type="ARBA" id="ARBA00023128"/>
    </source>
</evidence>
<proteinExistence type="inferred from homology"/>
<evidence type="ECO:0000313" key="8">
    <source>
        <dbReference type="Ensembl" id="ENSXETP00000102258"/>
    </source>
</evidence>
<dbReference type="Ensembl" id="ENSXETT00000122070">
    <property type="protein sequence ID" value="ENSXETP00000102258"/>
    <property type="gene ID" value="ENSXETG00000047905"/>
</dbReference>
<sequence>MAAPLFSPVFRLLRAGIGLLPRVLTGPAALGTRGLRQCEWEGDWGLRLGKGPGAPLGEGTGEGTGGSAWGRDWGRDWGSSGAERLLGGGRLFLGPNSISFCFFTTVTEVKDGKTTTIEGRLVEDKAAASPPNPAGQCPICRWNLKHKYTYTDVLLLSQFIRSDGGMLPRRVTSLCTEEHRKVETCVKMAHRAGLLPNHRPALPEGHVPQPKFQLNRYLTRWSVGSSKPILRKGLKWCKVRMPVGDPILKDNVRYGRKPLCLKH</sequence>